<dbReference type="AlphaFoldDB" id="A0A0B5EY18"/>
<keyword evidence="5" id="KW-1185">Reference proteome</keyword>
<evidence type="ECO:0000259" key="3">
    <source>
        <dbReference type="Pfam" id="PF12802"/>
    </source>
</evidence>
<dbReference type="InterPro" id="IPR036390">
    <property type="entry name" value="WH_DNA-bd_sf"/>
</dbReference>
<accession>A0A0B5EY18</accession>
<organism evidence="4 5">
    <name type="scientific">Streptomyces albus (strain ATCC 21838 / DSM 41398 / FERM P-419 / JCM 4703 / NBRC 107858)</name>
    <dbReference type="NCBI Taxonomy" id="1081613"/>
    <lineage>
        <taxon>Bacteria</taxon>
        <taxon>Bacillati</taxon>
        <taxon>Actinomycetota</taxon>
        <taxon>Actinomycetes</taxon>
        <taxon>Kitasatosporales</taxon>
        <taxon>Streptomycetaceae</taxon>
        <taxon>Streptomyces</taxon>
    </lineage>
</organism>
<dbReference type="PANTHER" id="PTHR18964">
    <property type="entry name" value="ROK (REPRESSOR, ORF, KINASE) FAMILY"/>
    <property type="match status" value="1"/>
</dbReference>
<comment type="similarity">
    <text evidence="1">Belongs to the ROK (NagC/XylR) family.</text>
</comment>
<dbReference type="Pfam" id="PF12802">
    <property type="entry name" value="MarR_2"/>
    <property type="match status" value="1"/>
</dbReference>
<dbReference type="InterPro" id="IPR036388">
    <property type="entry name" value="WH-like_DNA-bd_sf"/>
</dbReference>
<dbReference type="Proteomes" id="UP000031523">
    <property type="component" value="Chromosome"/>
</dbReference>
<dbReference type="SUPFAM" id="SSF46785">
    <property type="entry name" value="Winged helix' DNA-binding domain"/>
    <property type="match status" value="1"/>
</dbReference>
<dbReference type="KEGG" id="sals:SLNWT_3759"/>
<sequence length="482" mass="48619">MPGAREPTEVRGSAVPDAQGATEVQGPAVPDAREATEVRDPAVPGARESTEARRPDSVRAHNTALVLGLLRTGGLVSRADLARETGLSLPTVMDIVERLCAQGLVRQAGSGTPAGGRPPRLYEFTPGSRMALGISIGTATTTALLTDLNATVLHEVREPSRLREGPEACVEQVTRLLDVLLARGAERQGTVIGIGLAVAAHLRDSEGRRLRPWDDPGLAPLDLRALVAERYGVPVDLDNYAKAVAVGEHRFGAARGHRHVLCVVLQDGVGAALITGGALHRGWDGAAGRFGATLVPGPDGERTTLDAVAGAAGIVARAARAMRAASGAAGPGVGSSNGAGTSNTADPAGTSGAGSMSSSDPMSPSGAGPVRSAAGPSSLAEVCAAAEEGNPGAVLALREVGELLGDAVHNACMLADPEVVVLTGPTVVAAGDHLVGPTTRAVTGGGRRRVVTGALGERAGAIGAVALLLRNSFIDPLRVSTG</sequence>
<feature type="compositionally biased region" description="Basic and acidic residues" evidence="2">
    <location>
        <begin position="48"/>
        <end position="57"/>
    </location>
</feature>
<dbReference type="GO" id="GO:0003700">
    <property type="term" value="F:DNA-binding transcription factor activity"/>
    <property type="evidence" value="ECO:0007669"/>
    <property type="project" value="InterPro"/>
</dbReference>
<reference evidence="4 5" key="1">
    <citation type="submission" date="2015-01" db="EMBL/GenBank/DDBJ databases">
        <title>Enhanced salinomycin production by adjusting the supply of polyketide extender units in Streptomyce albus DSM 41398.</title>
        <authorList>
            <person name="Lu C."/>
        </authorList>
    </citation>
    <scope>NUCLEOTIDE SEQUENCE [LARGE SCALE GENOMIC DNA]</scope>
    <source>
        <strain evidence="5">ATCC 21838 / DSM 41398 / FERM P-419 / JCM 4703 / NBRC 107858</strain>
    </source>
</reference>
<dbReference type="Gene3D" id="3.30.420.40">
    <property type="match status" value="2"/>
</dbReference>
<feature type="region of interest" description="Disordered" evidence="2">
    <location>
        <begin position="327"/>
        <end position="374"/>
    </location>
</feature>
<evidence type="ECO:0000256" key="1">
    <source>
        <dbReference type="ARBA" id="ARBA00006479"/>
    </source>
</evidence>
<protein>
    <recommendedName>
        <fullName evidence="3">HTH marR-type domain-containing protein</fullName>
    </recommendedName>
</protein>
<name>A0A0B5EY18_STRA4</name>
<dbReference type="InterPro" id="IPR000600">
    <property type="entry name" value="ROK"/>
</dbReference>
<feature type="region of interest" description="Disordered" evidence="2">
    <location>
        <begin position="1"/>
        <end position="57"/>
    </location>
</feature>
<feature type="domain" description="HTH marR-type" evidence="3">
    <location>
        <begin position="65"/>
        <end position="111"/>
    </location>
</feature>
<dbReference type="InterPro" id="IPR000835">
    <property type="entry name" value="HTH_MarR-typ"/>
</dbReference>
<evidence type="ECO:0000313" key="5">
    <source>
        <dbReference type="Proteomes" id="UP000031523"/>
    </source>
</evidence>
<evidence type="ECO:0000313" key="4">
    <source>
        <dbReference type="EMBL" id="AJE84135.1"/>
    </source>
</evidence>
<proteinExistence type="inferred from homology"/>
<feature type="compositionally biased region" description="Basic and acidic residues" evidence="2">
    <location>
        <begin position="31"/>
        <end position="40"/>
    </location>
</feature>
<feature type="compositionally biased region" description="Low complexity" evidence="2">
    <location>
        <begin position="347"/>
        <end position="369"/>
    </location>
</feature>
<gene>
    <name evidence="4" type="ORF">SLNWT_3759</name>
</gene>
<dbReference type="SUPFAM" id="SSF53067">
    <property type="entry name" value="Actin-like ATPase domain"/>
    <property type="match status" value="1"/>
</dbReference>
<dbReference type="EMBL" id="CP010519">
    <property type="protein sequence ID" value="AJE84135.1"/>
    <property type="molecule type" value="Genomic_DNA"/>
</dbReference>
<dbReference type="InterPro" id="IPR043129">
    <property type="entry name" value="ATPase_NBD"/>
</dbReference>
<dbReference type="PANTHER" id="PTHR18964:SF173">
    <property type="entry name" value="GLUCOKINASE"/>
    <property type="match status" value="1"/>
</dbReference>
<dbReference type="Pfam" id="PF00480">
    <property type="entry name" value="ROK"/>
    <property type="match status" value="1"/>
</dbReference>
<evidence type="ECO:0000256" key="2">
    <source>
        <dbReference type="SAM" id="MobiDB-lite"/>
    </source>
</evidence>
<dbReference type="Gene3D" id="1.10.10.10">
    <property type="entry name" value="Winged helix-like DNA-binding domain superfamily/Winged helix DNA-binding domain"/>
    <property type="match status" value="1"/>
</dbReference>